<reference evidence="16 17" key="1">
    <citation type="journal article" date="2019" name="Nat. Microbiol.">
        <title>Mediterranean grassland soil C-N compound turnover is dependent on rainfall and depth, and is mediated by genomically divergent microorganisms.</title>
        <authorList>
            <person name="Diamond S."/>
            <person name="Andeer P.F."/>
            <person name="Li Z."/>
            <person name="Crits-Christoph A."/>
            <person name="Burstein D."/>
            <person name="Anantharaman K."/>
            <person name="Lane K.R."/>
            <person name="Thomas B.C."/>
            <person name="Pan C."/>
            <person name="Northen T.R."/>
            <person name="Banfield J.F."/>
        </authorList>
    </citation>
    <scope>NUCLEOTIDE SEQUENCE [LARGE SCALE GENOMIC DNA]</scope>
    <source>
        <strain evidence="16">WS_9</strain>
    </source>
</reference>
<organism evidence="16 17">
    <name type="scientific">Eiseniibacteriota bacterium</name>
    <dbReference type="NCBI Taxonomy" id="2212470"/>
    <lineage>
        <taxon>Bacteria</taxon>
        <taxon>Candidatus Eiseniibacteriota</taxon>
    </lineage>
</organism>
<feature type="domain" description="Histidine kinase" evidence="14">
    <location>
        <begin position="236"/>
        <end position="452"/>
    </location>
</feature>
<dbReference type="InterPro" id="IPR004358">
    <property type="entry name" value="Sig_transdc_His_kin-like_C"/>
</dbReference>
<dbReference type="SUPFAM" id="SSF55874">
    <property type="entry name" value="ATPase domain of HSP90 chaperone/DNA topoisomerase II/histidine kinase"/>
    <property type="match status" value="1"/>
</dbReference>
<dbReference type="SMART" id="SM00387">
    <property type="entry name" value="HATPase_c"/>
    <property type="match status" value="1"/>
</dbReference>
<dbReference type="Pfam" id="PF00512">
    <property type="entry name" value="HisKA"/>
    <property type="match status" value="1"/>
</dbReference>
<evidence type="ECO:0000259" key="14">
    <source>
        <dbReference type="PROSITE" id="PS50109"/>
    </source>
</evidence>
<dbReference type="FunFam" id="1.10.287.130:FF:000008">
    <property type="entry name" value="Two-component sensor histidine kinase"/>
    <property type="match status" value="1"/>
</dbReference>
<dbReference type="Gene3D" id="6.10.340.10">
    <property type="match status" value="1"/>
</dbReference>
<evidence type="ECO:0000256" key="1">
    <source>
        <dbReference type="ARBA" id="ARBA00000085"/>
    </source>
</evidence>
<feature type="transmembrane region" description="Helical" evidence="13">
    <location>
        <begin position="6"/>
        <end position="27"/>
    </location>
</feature>
<keyword evidence="4" id="KW-1003">Cell membrane</keyword>
<evidence type="ECO:0000313" key="16">
    <source>
        <dbReference type="EMBL" id="TMQ63087.1"/>
    </source>
</evidence>
<comment type="subcellular location">
    <subcellularLocation>
        <location evidence="2">Cell membrane</location>
    </subcellularLocation>
</comment>
<dbReference type="PROSITE" id="PS50885">
    <property type="entry name" value="HAMP"/>
    <property type="match status" value="1"/>
</dbReference>
<dbReference type="InterPro" id="IPR003594">
    <property type="entry name" value="HATPase_dom"/>
</dbReference>
<dbReference type="EC" id="2.7.13.3" evidence="3"/>
<feature type="domain" description="HAMP" evidence="15">
    <location>
        <begin position="58"/>
        <end position="110"/>
    </location>
</feature>
<dbReference type="CDD" id="cd06225">
    <property type="entry name" value="HAMP"/>
    <property type="match status" value="1"/>
</dbReference>
<dbReference type="PRINTS" id="PR00344">
    <property type="entry name" value="BCTRLSENSOR"/>
</dbReference>
<dbReference type="InterPro" id="IPR003661">
    <property type="entry name" value="HisK_dim/P_dom"/>
</dbReference>
<keyword evidence="5" id="KW-0597">Phosphoprotein</keyword>
<proteinExistence type="predicted"/>
<dbReference type="SUPFAM" id="SSF47384">
    <property type="entry name" value="Homodimeric domain of signal transducing histidine kinase"/>
    <property type="match status" value="1"/>
</dbReference>
<dbReference type="SMART" id="SM00304">
    <property type="entry name" value="HAMP"/>
    <property type="match status" value="1"/>
</dbReference>
<dbReference type="InterPro" id="IPR050351">
    <property type="entry name" value="BphY/WalK/GraS-like"/>
</dbReference>
<keyword evidence="13" id="KW-1133">Transmembrane helix</keyword>
<evidence type="ECO:0000313" key="17">
    <source>
        <dbReference type="Proteomes" id="UP000317691"/>
    </source>
</evidence>
<keyword evidence="10" id="KW-0902">Two-component regulatory system</keyword>
<dbReference type="InterPro" id="IPR005467">
    <property type="entry name" value="His_kinase_dom"/>
</dbReference>
<dbReference type="CDD" id="cd00082">
    <property type="entry name" value="HisKA"/>
    <property type="match status" value="1"/>
</dbReference>
<protein>
    <recommendedName>
        <fullName evidence="3">histidine kinase</fullName>
        <ecNumber evidence="3">2.7.13.3</ecNumber>
    </recommendedName>
</protein>
<evidence type="ECO:0000256" key="12">
    <source>
        <dbReference type="SAM" id="Coils"/>
    </source>
</evidence>
<name>A0A538THI9_UNCEI</name>
<keyword evidence="7" id="KW-0547">Nucleotide-binding</keyword>
<evidence type="ECO:0000256" key="9">
    <source>
        <dbReference type="ARBA" id="ARBA00022840"/>
    </source>
</evidence>
<keyword evidence="13" id="KW-0812">Transmembrane</keyword>
<dbReference type="GO" id="GO:0005886">
    <property type="term" value="C:plasma membrane"/>
    <property type="evidence" value="ECO:0007669"/>
    <property type="project" value="UniProtKB-SubCell"/>
</dbReference>
<dbReference type="InterPro" id="IPR036890">
    <property type="entry name" value="HATPase_C_sf"/>
</dbReference>
<dbReference type="InterPro" id="IPR036097">
    <property type="entry name" value="HisK_dim/P_sf"/>
</dbReference>
<dbReference type="CDD" id="cd16922">
    <property type="entry name" value="HATPase_EvgS-ArcB-TorS-like"/>
    <property type="match status" value="1"/>
</dbReference>
<dbReference type="Gene3D" id="3.30.565.10">
    <property type="entry name" value="Histidine kinase-like ATPase, C-terminal domain"/>
    <property type="match status" value="1"/>
</dbReference>
<sequence length="457" mass="50459">MTSFSGRLFGSFLVLVASSLLIAGFVLENRSAEFNIYMWVVLAVLLVPVAFGSYLLLRQVDHRLESLRASADALGLGEPGVRVPVDSHDELAALGRSLNAVAARFEEKLEELRRERDAGEAVLGNLRQGIALLSSDLTIHHANPRFWSIVGIERPTGGPRLAAARQPVLEEVAEEAIRSGSGVIREISIYVEERSEYEVSVVPVRGEGGPRAWLLSIEDLRPERLMANLRREFVANVSHELKTPLTSIRGYAETLLSGGLEDEPNRARFVETIRTQAERLEALVEDLLQLADLERPDAPLDLKDWDASAIVRDIASTFEDLAARRGLRLEVEARPGIRARVDRKRIEVALRNLLDNAVKYTDTGVVTLRVERTSSAIRVSVSDTGRGIEPEHLPRLFERFYRVDQGRSRALGGTGLGLAIVKHAIQLHGGRVGVDSKVGEGSSFWFEISPDGPHLRS</sequence>
<evidence type="ECO:0000256" key="10">
    <source>
        <dbReference type="ARBA" id="ARBA00023012"/>
    </source>
</evidence>
<accession>A0A538THI9</accession>
<dbReference type="FunFam" id="3.30.565.10:FF:000006">
    <property type="entry name" value="Sensor histidine kinase WalK"/>
    <property type="match status" value="1"/>
</dbReference>
<dbReference type="GO" id="GO:0016036">
    <property type="term" value="P:cellular response to phosphate starvation"/>
    <property type="evidence" value="ECO:0007669"/>
    <property type="project" value="TreeGrafter"/>
</dbReference>
<evidence type="ECO:0000256" key="5">
    <source>
        <dbReference type="ARBA" id="ARBA00022553"/>
    </source>
</evidence>
<dbReference type="AlphaFoldDB" id="A0A538THI9"/>
<dbReference type="Proteomes" id="UP000317691">
    <property type="component" value="Unassembled WGS sequence"/>
</dbReference>
<evidence type="ECO:0000256" key="6">
    <source>
        <dbReference type="ARBA" id="ARBA00022679"/>
    </source>
</evidence>
<dbReference type="Gene3D" id="1.10.287.130">
    <property type="match status" value="1"/>
</dbReference>
<dbReference type="EMBL" id="VBOZ01000033">
    <property type="protein sequence ID" value="TMQ63087.1"/>
    <property type="molecule type" value="Genomic_DNA"/>
</dbReference>
<dbReference type="InterPro" id="IPR035965">
    <property type="entry name" value="PAS-like_dom_sf"/>
</dbReference>
<evidence type="ECO:0000256" key="13">
    <source>
        <dbReference type="SAM" id="Phobius"/>
    </source>
</evidence>
<evidence type="ECO:0000256" key="3">
    <source>
        <dbReference type="ARBA" id="ARBA00012438"/>
    </source>
</evidence>
<dbReference type="SUPFAM" id="SSF55785">
    <property type="entry name" value="PYP-like sensor domain (PAS domain)"/>
    <property type="match status" value="1"/>
</dbReference>
<dbReference type="PANTHER" id="PTHR45453:SF1">
    <property type="entry name" value="PHOSPHATE REGULON SENSOR PROTEIN PHOR"/>
    <property type="match status" value="1"/>
</dbReference>
<keyword evidence="9" id="KW-0067">ATP-binding</keyword>
<dbReference type="GO" id="GO:0005524">
    <property type="term" value="F:ATP binding"/>
    <property type="evidence" value="ECO:0007669"/>
    <property type="project" value="UniProtKB-KW"/>
</dbReference>
<feature type="coiled-coil region" evidence="12">
    <location>
        <begin position="95"/>
        <end position="122"/>
    </location>
</feature>
<gene>
    <name evidence="16" type="ORF">E6K79_10590</name>
</gene>
<dbReference type="GO" id="GO:0004721">
    <property type="term" value="F:phosphoprotein phosphatase activity"/>
    <property type="evidence" value="ECO:0007669"/>
    <property type="project" value="TreeGrafter"/>
</dbReference>
<evidence type="ECO:0000256" key="11">
    <source>
        <dbReference type="ARBA" id="ARBA00023136"/>
    </source>
</evidence>
<dbReference type="Pfam" id="PF02518">
    <property type="entry name" value="HATPase_c"/>
    <property type="match status" value="1"/>
</dbReference>
<evidence type="ECO:0000256" key="2">
    <source>
        <dbReference type="ARBA" id="ARBA00004236"/>
    </source>
</evidence>
<comment type="catalytic activity">
    <reaction evidence="1">
        <text>ATP + protein L-histidine = ADP + protein N-phospho-L-histidine.</text>
        <dbReference type="EC" id="2.7.13.3"/>
    </reaction>
</comment>
<dbReference type="PROSITE" id="PS50109">
    <property type="entry name" value="HIS_KIN"/>
    <property type="match status" value="1"/>
</dbReference>
<comment type="caution">
    <text evidence="16">The sequence shown here is derived from an EMBL/GenBank/DDBJ whole genome shotgun (WGS) entry which is preliminary data.</text>
</comment>
<evidence type="ECO:0000256" key="4">
    <source>
        <dbReference type="ARBA" id="ARBA00022475"/>
    </source>
</evidence>
<feature type="transmembrane region" description="Helical" evidence="13">
    <location>
        <begin position="34"/>
        <end position="57"/>
    </location>
</feature>
<evidence type="ECO:0000259" key="15">
    <source>
        <dbReference type="PROSITE" id="PS50885"/>
    </source>
</evidence>
<keyword evidence="12" id="KW-0175">Coiled coil</keyword>
<evidence type="ECO:0000256" key="7">
    <source>
        <dbReference type="ARBA" id="ARBA00022741"/>
    </source>
</evidence>
<keyword evidence="8" id="KW-0418">Kinase</keyword>
<dbReference type="SMART" id="SM00388">
    <property type="entry name" value="HisKA"/>
    <property type="match status" value="1"/>
</dbReference>
<keyword evidence="11 13" id="KW-0472">Membrane</keyword>
<dbReference type="PANTHER" id="PTHR45453">
    <property type="entry name" value="PHOSPHATE REGULON SENSOR PROTEIN PHOR"/>
    <property type="match status" value="1"/>
</dbReference>
<dbReference type="GO" id="GO:0000155">
    <property type="term" value="F:phosphorelay sensor kinase activity"/>
    <property type="evidence" value="ECO:0007669"/>
    <property type="project" value="InterPro"/>
</dbReference>
<evidence type="ECO:0000256" key="8">
    <source>
        <dbReference type="ARBA" id="ARBA00022777"/>
    </source>
</evidence>
<keyword evidence="6" id="KW-0808">Transferase</keyword>
<dbReference type="InterPro" id="IPR003660">
    <property type="entry name" value="HAMP_dom"/>
</dbReference>